<feature type="transmembrane region" description="Helical" evidence="2">
    <location>
        <begin position="64"/>
        <end position="82"/>
    </location>
</feature>
<feature type="domain" description="Acyltransferase 3" evidence="3">
    <location>
        <begin position="39"/>
        <end position="381"/>
    </location>
</feature>
<dbReference type="GO" id="GO:0009103">
    <property type="term" value="P:lipopolysaccharide biosynthetic process"/>
    <property type="evidence" value="ECO:0007669"/>
    <property type="project" value="TreeGrafter"/>
</dbReference>
<feature type="transmembrane region" description="Helical" evidence="2">
    <location>
        <begin position="335"/>
        <end position="356"/>
    </location>
</feature>
<keyword evidence="5" id="KW-0012">Acyltransferase</keyword>
<evidence type="ECO:0000259" key="3">
    <source>
        <dbReference type="Pfam" id="PF01757"/>
    </source>
</evidence>
<feature type="transmembrane region" description="Helical" evidence="2">
    <location>
        <begin position="103"/>
        <end position="122"/>
    </location>
</feature>
<dbReference type="AlphaFoldDB" id="A0A918XJP6"/>
<dbReference type="Pfam" id="PF01757">
    <property type="entry name" value="Acyl_transf_3"/>
    <property type="match status" value="1"/>
</dbReference>
<evidence type="ECO:0000256" key="1">
    <source>
        <dbReference type="SAM" id="MobiDB-lite"/>
    </source>
</evidence>
<feature type="transmembrane region" description="Helical" evidence="2">
    <location>
        <begin position="403"/>
        <end position="421"/>
    </location>
</feature>
<feature type="transmembrane region" description="Helical" evidence="2">
    <location>
        <begin position="173"/>
        <end position="190"/>
    </location>
</feature>
<feature type="region of interest" description="Disordered" evidence="1">
    <location>
        <begin position="1"/>
        <end position="37"/>
    </location>
</feature>
<dbReference type="EMBL" id="BMXL01000033">
    <property type="protein sequence ID" value="GHD35339.1"/>
    <property type="molecule type" value="Genomic_DNA"/>
</dbReference>
<keyword evidence="2" id="KW-0472">Membrane</keyword>
<proteinExistence type="predicted"/>
<evidence type="ECO:0000313" key="5">
    <source>
        <dbReference type="EMBL" id="GHD35339.1"/>
    </source>
</evidence>
<gene>
    <name evidence="5" type="ORF">GCM10007147_41730</name>
</gene>
<feature type="region of interest" description="Disordered" evidence="1">
    <location>
        <begin position="431"/>
        <end position="467"/>
    </location>
</feature>
<dbReference type="Proteomes" id="UP000654947">
    <property type="component" value="Unassembled WGS sequence"/>
</dbReference>
<comment type="caution">
    <text evidence="5">The sequence shown here is derived from an EMBL/GenBank/DDBJ whole genome shotgun (WGS) entry which is preliminary data.</text>
</comment>
<feature type="transmembrane region" description="Helical" evidence="2">
    <location>
        <begin position="274"/>
        <end position="297"/>
    </location>
</feature>
<keyword evidence="2" id="KW-0812">Transmembrane</keyword>
<feature type="transmembrane region" description="Helical" evidence="2">
    <location>
        <begin position="362"/>
        <end position="382"/>
    </location>
</feature>
<dbReference type="GO" id="GO:0016020">
    <property type="term" value="C:membrane"/>
    <property type="evidence" value="ECO:0007669"/>
    <property type="project" value="TreeGrafter"/>
</dbReference>
<dbReference type="Pfam" id="PF19040">
    <property type="entry name" value="SGNH"/>
    <property type="match status" value="1"/>
</dbReference>
<evidence type="ECO:0000313" key="6">
    <source>
        <dbReference type="Proteomes" id="UP000654947"/>
    </source>
</evidence>
<dbReference type="InterPro" id="IPR050879">
    <property type="entry name" value="Acyltransferase_3"/>
</dbReference>
<dbReference type="GO" id="GO:0016747">
    <property type="term" value="F:acyltransferase activity, transferring groups other than amino-acyl groups"/>
    <property type="evidence" value="ECO:0007669"/>
    <property type="project" value="InterPro"/>
</dbReference>
<dbReference type="InterPro" id="IPR002656">
    <property type="entry name" value="Acyl_transf_3_dom"/>
</dbReference>
<feature type="transmembrane region" description="Helical" evidence="2">
    <location>
        <begin position="211"/>
        <end position="230"/>
    </location>
</feature>
<feature type="transmembrane region" description="Helical" evidence="2">
    <location>
        <begin position="303"/>
        <end position="323"/>
    </location>
</feature>
<feature type="domain" description="SGNH" evidence="4">
    <location>
        <begin position="477"/>
        <end position="700"/>
    </location>
</feature>
<name>A0A918XJP6_9ACTN</name>
<feature type="compositionally biased region" description="Basic and acidic residues" evidence="1">
    <location>
        <begin position="14"/>
        <end position="37"/>
    </location>
</feature>
<accession>A0A918XJP6</accession>
<keyword evidence="2" id="KW-1133">Transmembrane helix</keyword>
<organism evidence="5 6">
    <name type="scientific">Nocardiopsis kunsanensis</name>
    <dbReference type="NCBI Taxonomy" id="141693"/>
    <lineage>
        <taxon>Bacteria</taxon>
        <taxon>Bacillati</taxon>
        <taxon>Actinomycetota</taxon>
        <taxon>Actinomycetes</taxon>
        <taxon>Streptosporangiales</taxon>
        <taxon>Nocardiopsidaceae</taxon>
        <taxon>Nocardiopsis</taxon>
    </lineage>
</organism>
<dbReference type="PANTHER" id="PTHR23028">
    <property type="entry name" value="ACETYLTRANSFERASE"/>
    <property type="match status" value="1"/>
</dbReference>
<keyword evidence="5" id="KW-0808">Transferase</keyword>
<dbReference type="InterPro" id="IPR043968">
    <property type="entry name" value="SGNH"/>
</dbReference>
<reference evidence="5 6" key="1">
    <citation type="journal article" date="2014" name="Int. J. Syst. Evol. Microbiol.">
        <title>Complete genome sequence of Corynebacterium casei LMG S-19264T (=DSM 44701T), isolated from a smear-ripened cheese.</title>
        <authorList>
            <consortium name="US DOE Joint Genome Institute (JGI-PGF)"/>
            <person name="Walter F."/>
            <person name="Albersmeier A."/>
            <person name="Kalinowski J."/>
            <person name="Ruckert C."/>
        </authorList>
    </citation>
    <scope>NUCLEOTIDE SEQUENCE [LARGE SCALE GENOMIC DNA]</scope>
    <source>
        <strain evidence="5 6">KCTC 19473</strain>
    </source>
</reference>
<protein>
    <submittedName>
        <fullName evidence="5">Acyltransferase</fullName>
    </submittedName>
</protein>
<dbReference type="PANTHER" id="PTHR23028:SF53">
    <property type="entry name" value="ACYL_TRANSF_3 DOMAIN-CONTAINING PROTEIN"/>
    <property type="match status" value="1"/>
</dbReference>
<sequence>MTALSSPQHGPAAPERRDGTGRVGAARDHTQRLGGGHRPEIDGLRAVAVLLVAAYHIWFGRVSGGVDVFLLITGFLITGSLVRACERGGIRYGAFLSRLAVRLVPTAVLVIAAALVGARLLLPETLWQENAGQALASALYHLNWQLALDSADYLARDGTTGPFQHFWSLSIQGQFYLLWPLVIGAAVWSATRRAGGKRVDTESGTARRTAAARRGVFVVLAGIFVSSLAYSVHITGTDQAWAYFDTGARLWEFALGGLLALALPWLNPPRALRLLLGWAGFTALVLCGVLLQVSTVFPGYAALWPTLAAAAVVVAGTTGSPWGADRVLTLRPVRYLGSISYALYLWHWPVLVFYLAATERTLASPLGGAAVLVLSVVLAAVTTPVADRATDFGRGGGKLRAPALALACLLPLLLTAGTWSARMEAEQRNLEQQLADPQRYPGAPALNDGDQDEYPAPVHPDPAHADTDLPVTYDDGCNQDTAGTDVIVCEYGADDPGRTVALVGGSHAAHWFPALEEIAEDRGWRVLNIVKGACLFTDAPQSYLGEPYTECAEWNDGVMAELADLRPDAVFTTGTTTSLDTSAGYGEEQVVDGYPARWRQLGELGIEVVAVRDTPRPGFDVPECLSGAGPEECTSEPGNSMAEISPLEEADLPENVSPLDLTDQFCEPGVCRPVVGNVLVHWDDGHVTASYMRTLVPALEERLLAATGW</sequence>
<evidence type="ECO:0000256" key="2">
    <source>
        <dbReference type="SAM" id="Phobius"/>
    </source>
</evidence>
<evidence type="ECO:0000259" key="4">
    <source>
        <dbReference type="Pfam" id="PF19040"/>
    </source>
</evidence>
<dbReference type="RefSeq" id="WP_017577550.1">
    <property type="nucleotide sequence ID" value="NZ_BMXL01000033.1"/>
</dbReference>
<keyword evidence="6" id="KW-1185">Reference proteome</keyword>
<feature type="transmembrane region" description="Helical" evidence="2">
    <location>
        <begin position="250"/>
        <end position="267"/>
    </location>
</feature>